<dbReference type="OrthoDB" id="366021at2759"/>
<reference evidence="2 3" key="3">
    <citation type="journal article" date="2016" name="Sci. Rep.">
        <title>Genome-wide diversity and gene expression profiling of Babesia microti isolates identify polymorphic genes that mediate host-pathogen interactions.</title>
        <authorList>
            <person name="Silva J.C."/>
            <person name="Cornillot E."/>
            <person name="McCracken C."/>
            <person name="Usmani-Brown S."/>
            <person name="Dwivedi A."/>
            <person name="Ifeonu O.O."/>
            <person name="Crabtree J."/>
            <person name="Gotia H.T."/>
            <person name="Virji A.Z."/>
            <person name="Reynes C."/>
            <person name="Colinge J."/>
            <person name="Kumar V."/>
            <person name="Lawres L."/>
            <person name="Pazzi J.E."/>
            <person name="Pablo J.V."/>
            <person name="Hung C."/>
            <person name="Brancato J."/>
            <person name="Kumari P."/>
            <person name="Orvis J."/>
            <person name="Tretina K."/>
            <person name="Chibucos M."/>
            <person name="Ott S."/>
            <person name="Sadzewicz L."/>
            <person name="Sengamalay N."/>
            <person name="Shetty A.C."/>
            <person name="Su Q."/>
            <person name="Tallon L."/>
            <person name="Fraser C.M."/>
            <person name="Frutos R."/>
            <person name="Molina D.M."/>
            <person name="Krause P.J."/>
            <person name="Ben Mamoun C."/>
        </authorList>
    </citation>
    <scope>NUCLEOTIDE SEQUENCE [LARGE SCALE GENOMIC DNA]</scope>
    <source>
        <strain evidence="2 3">RI</strain>
    </source>
</reference>
<dbReference type="RefSeq" id="XP_012648343.1">
    <property type="nucleotide sequence ID" value="XM_012792889.1"/>
</dbReference>
<dbReference type="Proteomes" id="UP000002899">
    <property type="component" value="Chromosome II"/>
</dbReference>
<dbReference type="VEuPathDB" id="PiroplasmaDB:BMR1_02g02905"/>
<dbReference type="EMBL" id="FO082872">
    <property type="protein sequence ID" value="CCF73734.1"/>
    <property type="molecule type" value="Genomic_DNA"/>
</dbReference>
<dbReference type="InterPro" id="IPR038122">
    <property type="entry name" value="PFU_sf"/>
</dbReference>
<proteinExistence type="predicted"/>
<accession>I7JAE2</accession>
<name>I7JAE2_BABMR</name>
<evidence type="ECO:0000256" key="1">
    <source>
        <dbReference type="SAM" id="Coils"/>
    </source>
</evidence>
<evidence type="ECO:0000313" key="2">
    <source>
        <dbReference type="EMBL" id="CCF73734.1"/>
    </source>
</evidence>
<keyword evidence="3" id="KW-1185">Reference proteome</keyword>
<sequence length="257" mass="28840">MSTTLKSVKWNVYKVPSFPNNLSASSISHLADEELMEVLSELKRRYANYLLKLAQLESKNRILKASKELNVTFKRPNKPDSILAVIAGNWTPPLELKVVIIESAGGYVENGTTIKTNSPILTLTKLNIGNHYDLTIHVLDSTGKTFITTAAFEYAPPESCRLVKTEFSDTESSVTIDNNDNQLTQPTGFVLSVLVEKDKIVECKWNTGDNYSEVAEEFLERNKLKPILKIGLVRLMEQQTHYATHTQQVDLADLIIV</sequence>
<reference evidence="2 3" key="2">
    <citation type="journal article" date="2013" name="PLoS ONE">
        <title>Whole genome mapping and re-organization of the nuclear and mitochondrial genomes of Babesia microti isolates.</title>
        <authorList>
            <person name="Cornillot E."/>
            <person name="Dassouli A."/>
            <person name="Garg A."/>
            <person name="Pachikara N."/>
            <person name="Randazzo S."/>
            <person name="Depoix D."/>
            <person name="Carcy B."/>
            <person name="Delbecq S."/>
            <person name="Frutos R."/>
            <person name="Silva J.C."/>
            <person name="Sutton R."/>
            <person name="Krause P.J."/>
            <person name="Mamoun C.B."/>
        </authorList>
    </citation>
    <scope>NUCLEOTIDE SEQUENCE [LARGE SCALE GENOMIC DNA]</scope>
    <source>
        <strain evidence="2 3">RI</strain>
    </source>
</reference>
<dbReference type="Gene3D" id="3.10.20.870">
    <property type="entry name" value="PFU (PLAA family ubiquitin binding), C-terminal domain"/>
    <property type="match status" value="1"/>
</dbReference>
<reference evidence="2 3" key="1">
    <citation type="journal article" date="2012" name="Nucleic Acids Res.">
        <title>Sequencing of the smallest Apicomplexan genome from the human pathogen Babesia microti.</title>
        <authorList>
            <person name="Cornillot E."/>
            <person name="Hadj-Kaddour K."/>
            <person name="Dassouli A."/>
            <person name="Noel B."/>
            <person name="Ranwez V."/>
            <person name="Vacherie B."/>
            <person name="Augagneur Y."/>
            <person name="Bres V."/>
            <person name="Duclos A."/>
            <person name="Randazzo S."/>
            <person name="Carcy B."/>
            <person name="Debierre-Grockiego F."/>
            <person name="Delbecq S."/>
            <person name="Moubri-Menage K."/>
            <person name="Shams-Eldin H."/>
            <person name="Usmani-Brown S."/>
            <person name="Bringaud F."/>
            <person name="Wincker P."/>
            <person name="Vivares C.P."/>
            <person name="Schwarz R.T."/>
            <person name="Schetters T.P."/>
            <person name="Krause P.J."/>
            <person name="Gorenflot A."/>
            <person name="Berry V."/>
            <person name="Barbe V."/>
            <person name="Ben Mamoun C."/>
        </authorList>
    </citation>
    <scope>NUCLEOTIDE SEQUENCE [LARGE SCALE GENOMIC DNA]</scope>
    <source>
        <strain evidence="2 3">RI</strain>
    </source>
</reference>
<dbReference type="AlphaFoldDB" id="I7JAE2"/>
<organism evidence="2 3">
    <name type="scientific">Babesia microti (strain RI)</name>
    <dbReference type="NCBI Taxonomy" id="1133968"/>
    <lineage>
        <taxon>Eukaryota</taxon>
        <taxon>Sar</taxon>
        <taxon>Alveolata</taxon>
        <taxon>Apicomplexa</taxon>
        <taxon>Aconoidasida</taxon>
        <taxon>Piroplasmida</taxon>
        <taxon>Babesiidae</taxon>
        <taxon>Babesia</taxon>
    </lineage>
</organism>
<keyword evidence="1" id="KW-0175">Coiled coil</keyword>
<evidence type="ECO:0000313" key="3">
    <source>
        <dbReference type="Proteomes" id="UP000002899"/>
    </source>
</evidence>
<dbReference type="KEGG" id="bmic:BMR1_02g02905"/>
<feature type="coiled-coil region" evidence="1">
    <location>
        <begin position="39"/>
        <end position="66"/>
    </location>
</feature>
<protein>
    <submittedName>
        <fullName evidence="2">Uncharacterized protein</fullName>
    </submittedName>
</protein>
<dbReference type="GeneID" id="24424362"/>